<evidence type="ECO:0000313" key="3">
    <source>
        <dbReference type="Proteomes" id="UP000007110"/>
    </source>
</evidence>
<dbReference type="GeneID" id="105443158"/>
<evidence type="ECO:0000259" key="1">
    <source>
        <dbReference type="Pfam" id="PF05699"/>
    </source>
</evidence>
<dbReference type="InterPro" id="IPR012337">
    <property type="entry name" value="RNaseH-like_sf"/>
</dbReference>
<dbReference type="EnsemblMetazoa" id="XM_030996779">
    <property type="protein sequence ID" value="XP_030852639"/>
    <property type="gene ID" value="LOC105443158"/>
</dbReference>
<sequence length="299" mass="34501">MFYQATLPTFTDFNLLLQRQCFSVHLLHKQMHLYIRKLMSKFMKPEKIKDIRVSDIQYKAEENQLPDSKLTIGFTTRGTLNRLLEGGDISETQVKKFLGGVRSFFCEAVSYALSRLPLDEPVLQHATFVDWHQKMEASIDDVLFFIDRFQHLLPFNSPQDQDKVQEEFTDYQMMDEVSSRQWKEFTSTDAEAEFLRIDKLWVHLSSLKNEVTGQPRFLRLAKVAQLVLCLPHSNADAERVFSSIGLNKTDTRNALHLNGTLSSIMTIKMAASEPRCRFEPPAEVLRASRSATSSYNKSH</sequence>
<dbReference type="Proteomes" id="UP000007110">
    <property type="component" value="Unassembled WGS sequence"/>
</dbReference>
<dbReference type="OMA" id="NEINESW"/>
<dbReference type="GO" id="GO:0046983">
    <property type="term" value="F:protein dimerization activity"/>
    <property type="evidence" value="ECO:0007669"/>
    <property type="project" value="InterPro"/>
</dbReference>
<dbReference type="PANTHER" id="PTHR37162">
    <property type="entry name" value="HAT FAMILY DIMERISATION DOMAINCONTAINING PROTEIN-RELATED"/>
    <property type="match status" value="1"/>
</dbReference>
<dbReference type="OrthoDB" id="6782434at2759"/>
<proteinExistence type="predicted"/>
<name>A0A7M7PJK8_STRPU</name>
<accession>A0A7M7PJK8</accession>
<dbReference type="RefSeq" id="XP_030852639.1">
    <property type="nucleotide sequence ID" value="XM_030996779.1"/>
</dbReference>
<protein>
    <recommendedName>
        <fullName evidence="1">HAT C-terminal dimerisation domain-containing protein</fullName>
    </recommendedName>
</protein>
<reference evidence="2" key="2">
    <citation type="submission" date="2021-01" db="UniProtKB">
        <authorList>
            <consortium name="EnsemblMetazoa"/>
        </authorList>
    </citation>
    <scope>IDENTIFICATION</scope>
</reference>
<dbReference type="KEGG" id="spu:105443158"/>
<evidence type="ECO:0000313" key="2">
    <source>
        <dbReference type="EnsemblMetazoa" id="XP_030852639"/>
    </source>
</evidence>
<feature type="domain" description="HAT C-terminal dimerisation" evidence="1">
    <location>
        <begin position="207"/>
        <end position="255"/>
    </location>
</feature>
<dbReference type="AlphaFoldDB" id="A0A7M7PJK8"/>
<keyword evidence="3" id="KW-1185">Reference proteome</keyword>
<dbReference type="PANTHER" id="PTHR37162:SF6">
    <property type="entry name" value="BED-TYPE DOMAIN-CONTAINING PROTEIN"/>
    <property type="match status" value="1"/>
</dbReference>
<organism evidence="2 3">
    <name type="scientific">Strongylocentrotus purpuratus</name>
    <name type="common">Purple sea urchin</name>
    <dbReference type="NCBI Taxonomy" id="7668"/>
    <lineage>
        <taxon>Eukaryota</taxon>
        <taxon>Metazoa</taxon>
        <taxon>Echinodermata</taxon>
        <taxon>Eleutherozoa</taxon>
        <taxon>Echinozoa</taxon>
        <taxon>Echinoidea</taxon>
        <taxon>Euechinoidea</taxon>
        <taxon>Echinacea</taxon>
        <taxon>Camarodonta</taxon>
        <taxon>Echinidea</taxon>
        <taxon>Strongylocentrotidae</taxon>
        <taxon>Strongylocentrotus</taxon>
    </lineage>
</organism>
<dbReference type="Pfam" id="PF05699">
    <property type="entry name" value="Dimer_Tnp_hAT"/>
    <property type="match status" value="1"/>
</dbReference>
<dbReference type="InParanoid" id="A0A7M7PJK8"/>
<reference evidence="3" key="1">
    <citation type="submission" date="2015-02" db="EMBL/GenBank/DDBJ databases">
        <title>Genome sequencing for Strongylocentrotus purpuratus.</title>
        <authorList>
            <person name="Murali S."/>
            <person name="Liu Y."/>
            <person name="Vee V."/>
            <person name="English A."/>
            <person name="Wang M."/>
            <person name="Skinner E."/>
            <person name="Han Y."/>
            <person name="Muzny D.M."/>
            <person name="Worley K.C."/>
            <person name="Gibbs R.A."/>
        </authorList>
    </citation>
    <scope>NUCLEOTIDE SEQUENCE</scope>
</reference>
<dbReference type="InterPro" id="IPR008906">
    <property type="entry name" value="HATC_C_dom"/>
</dbReference>
<dbReference type="SUPFAM" id="SSF53098">
    <property type="entry name" value="Ribonuclease H-like"/>
    <property type="match status" value="1"/>
</dbReference>